<dbReference type="Proteomes" id="UP001164713">
    <property type="component" value="Plasmid unnamed"/>
</dbReference>
<evidence type="ECO:0000313" key="3">
    <source>
        <dbReference type="Proteomes" id="UP001164713"/>
    </source>
</evidence>
<name>A0ABY7I7F4_9BACI</name>
<evidence type="ECO:0000313" key="2">
    <source>
        <dbReference type="EMBL" id="WAT23622.1"/>
    </source>
</evidence>
<feature type="transmembrane region" description="Helical" evidence="1">
    <location>
        <begin position="20"/>
        <end position="46"/>
    </location>
</feature>
<keyword evidence="1" id="KW-0812">Transmembrane</keyword>
<organism evidence="2 3">
    <name type="scientific">Bacillus halotolerans</name>
    <dbReference type="NCBI Taxonomy" id="260554"/>
    <lineage>
        <taxon>Bacteria</taxon>
        <taxon>Bacillati</taxon>
        <taxon>Bacillota</taxon>
        <taxon>Bacilli</taxon>
        <taxon>Bacillales</taxon>
        <taxon>Bacillaceae</taxon>
        <taxon>Bacillus</taxon>
    </lineage>
</organism>
<geneLocation type="plasmid" evidence="2 3">
    <name>unnamed</name>
</geneLocation>
<keyword evidence="3" id="KW-1185">Reference proteome</keyword>
<evidence type="ECO:0000256" key="1">
    <source>
        <dbReference type="SAM" id="Phobius"/>
    </source>
</evidence>
<gene>
    <name evidence="2" type="ORF">O0R52_21740</name>
</gene>
<dbReference type="EMBL" id="CP114067">
    <property type="protein sequence ID" value="WAT23622.1"/>
    <property type="molecule type" value="Genomic_DNA"/>
</dbReference>
<accession>A0ABY7I7F4</accession>
<keyword evidence="1" id="KW-1133">Transmembrane helix</keyword>
<proteinExistence type="predicted"/>
<sequence>MKLEFKLDWIWILRKLRIVFFTAIFCSLYYWCGAIVAFGFITYIVLNDIQDIEATLYEIKEERSTAWKSISPKRREF</sequence>
<protein>
    <submittedName>
        <fullName evidence="2">Uncharacterized protein</fullName>
    </submittedName>
</protein>
<reference evidence="2" key="1">
    <citation type="submission" date="2022-12" db="EMBL/GenBank/DDBJ databases">
        <title>Genomic of Bacillus halotolerans.</title>
        <authorList>
            <person name="Xu G."/>
            <person name="Ding Y."/>
        </authorList>
    </citation>
    <scope>NUCLEOTIDE SEQUENCE</scope>
    <source>
        <strain evidence="2">B13</strain>
        <plasmid evidence="2">unnamed</plasmid>
    </source>
</reference>
<keyword evidence="2" id="KW-0614">Plasmid</keyword>
<dbReference type="RefSeq" id="WP_269108404.1">
    <property type="nucleotide sequence ID" value="NZ_CP114067.1"/>
</dbReference>
<keyword evidence="1" id="KW-0472">Membrane</keyword>